<keyword evidence="2" id="KW-1185">Reference proteome</keyword>
<gene>
    <name evidence="1" type="ORF">KVG95_21140</name>
</gene>
<organism evidence="1 2">
    <name type="scientific">Pseudomonas farris</name>
    <dbReference type="NCBI Taxonomy" id="2841207"/>
    <lineage>
        <taxon>Bacteria</taxon>
        <taxon>Pseudomonadati</taxon>
        <taxon>Pseudomonadota</taxon>
        <taxon>Gammaproteobacteria</taxon>
        <taxon>Pseudomonadales</taxon>
        <taxon>Pseudomonadaceae</taxon>
        <taxon>Pseudomonas</taxon>
    </lineage>
</organism>
<accession>A0ABS6Q0N2</accession>
<dbReference type="EMBL" id="JAHSTV010000010">
    <property type="protein sequence ID" value="MBV4465836.1"/>
    <property type="molecule type" value="Genomic_DNA"/>
</dbReference>
<reference evidence="1" key="1">
    <citation type="submission" date="2021-06" db="EMBL/GenBank/DDBJ databases">
        <title>Updating the genus Pseudomonas: Description of 43 new species and partition of the Pseudomonas putida group.</title>
        <authorList>
            <person name="Girard L."/>
            <person name="Lood C."/>
            <person name="Vandamme P."/>
            <person name="Rokni-Zadeh H."/>
            <person name="Van Noort V."/>
            <person name="Hofte M."/>
            <person name="Lavigne R."/>
            <person name="De Mot R."/>
        </authorList>
    </citation>
    <scope>NUCLEOTIDE SEQUENCE</scope>
    <source>
        <strain evidence="1">SWRI79</strain>
    </source>
</reference>
<dbReference type="RefSeq" id="WP_217857810.1">
    <property type="nucleotide sequence ID" value="NZ_JAHSTV010000010.1"/>
</dbReference>
<evidence type="ECO:0000313" key="1">
    <source>
        <dbReference type="EMBL" id="MBV4465836.1"/>
    </source>
</evidence>
<protein>
    <submittedName>
        <fullName evidence="1">Uncharacterized protein</fullName>
    </submittedName>
</protein>
<proteinExistence type="predicted"/>
<sequence length="154" mass="17056">MTYLRAVPGAIRHYTGQHSSSGDADDNQQRYFNKLLQKPVTLPETVTRNTFDPRNRQRSRPDLAPVFAPQVAKLSRLGRFTPDTLTLRLTNGPLAGLEIEASAHGCLLSLRVTVNDLNDFERIAGPREILEGELAALFNRPVTLDICSATAKTE</sequence>
<name>A0ABS6Q0N2_9PSED</name>
<evidence type="ECO:0000313" key="2">
    <source>
        <dbReference type="Proteomes" id="UP000886900"/>
    </source>
</evidence>
<comment type="caution">
    <text evidence="1">The sequence shown here is derived from an EMBL/GenBank/DDBJ whole genome shotgun (WGS) entry which is preliminary data.</text>
</comment>
<dbReference type="Proteomes" id="UP000886900">
    <property type="component" value="Unassembled WGS sequence"/>
</dbReference>